<evidence type="ECO:0000256" key="9">
    <source>
        <dbReference type="ARBA" id="ARBA00023157"/>
    </source>
</evidence>
<keyword evidence="9" id="KW-1015">Disulfide bond</keyword>
<dbReference type="CDD" id="cd04981">
    <property type="entry name" value="IgV_H"/>
    <property type="match status" value="1"/>
</dbReference>
<evidence type="ECO:0000313" key="15">
    <source>
        <dbReference type="Ensembl" id="ENSPPAP00000004634.1"/>
    </source>
</evidence>
<dbReference type="GO" id="GO:0019814">
    <property type="term" value="C:immunoglobulin complex"/>
    <property type="evidence" value="ECO:0007669"/>
    <property type="project" value="UniProtKB-KW"/>
</dbReference>
<evidence type="ECO:0000256" key="4">
    <source>
        <dbReference type="ARBA" id="ARBA00022525"/>
    </source>
</evidence>
<feature type="domain" description="Ig-like" evidence="14">
    <location>
        <begin position="31"/>
        <end position="128"/>
    </location>
</feature>
<name>A0A2R8ZPA8_PANPA</name>
<dbReference type="InterPro" id="IPR050199">
    <property type="entry name" value="IgHV"/>
</dbReference>
<dbReference type="InterPro" id="IPR036179">
    <property type="entry name" value="Ig-like_dom_sf"/>
</dbReference>
<keyword evidence="5 13" id="KW-0732">Signal</keyword>
<dbReference type="InterPro" id="IPR013106">
    <property type="entry name" value="Ig_V-set"/>
</dbReference>
<keyword evidence="6" id="KW-0391">Immunity</keyword>
<reference evidence="15" key="2">
    <citation type="submission" date="2025-09" db="UniProtKB">
        <authorList>
            <consortium name="Ensembl"/>
        </authorList>
    </citation>
    <scope>IDENTIFICATION</scope>
</reference>
<evidence type="ECO:0000313" key="16">
    <source>
        <dbReference type="Proteomes" id="UP000240080"/>
    </source>
</evidence>
<dbReference type="GeneTree" id="ENSGT01050000244871"/>
<evidence type="ECO:0000259" key="14">
    <source>
        <dbReference type="PROSITE" id="PS50835"/>
    </source>
</evidence>
<evidence type="ECO:0000256" key="10">
    <source>
        <dbReference type="ARBA" id="ARBA00023319"/>
    </source>
</evidence>
<keyword evidence="8" id="KW-0472">Membrane</keyword>
<evidence type="ECO:0000256" key="11">
    <source>
        <dbReference type="ARBA" id="ARBA00038737"/>
    </source>
</evidence>
<evidence type="ECO:0000256" key="1">
    <source>
        <dbReference type="ARBA" id="ARBA00004236"/>
    </source>
</evidence>
<feature type="chain" id="PRO_5015348829" description="Ig-like domain-containing protein" evidence="13">
    <location>
        <begin position="20"/>
        <end position="128"/>
    </location>
</feature>
<reference evidence="15" key="1">
    <citation type="submission" date="2025-08" db="UniProtKB">
        <authorList>
            <consortium name="Ensembl"/>
        </authorList>
    </citation>
    <scope>IDENTIFICATION</scope>
</reference>
<comment type="subcellular location">
    <subcellularLocation>
        <location evidence="1">Cell membrane</location>
    </subcellularLocation>
    <subcellularLocation>
        <location evidence="2">Secreted</location>
    </subcellularLocation>
</comment>
<dbReference type="InterPro" id="IPR007110">
    <property type="entry name" value="Ig-like_dom"/>
</dbReference>
<dbReference type="Gene3D" id="2.60.40.10">
    <property type="entry name" value="Immunoglobulins"/>
    <property type="match status" value="1"/>
</dbReference>
<protein>
    <recommendedName>
        <fullName evidence="14">Ig-like domain-containing protein</fullName>
    </recommendedName>
</protein>
<evidence type="ECO:0000256" key="5">
    <source>
        <dbReference type="ARBA" id="ARBA00022729"/>
    </source>
</evidence>
<dbReference type="PROSITE" id="PS50835">
    <property type="entry name" value="IG_LIKE"/>
    <property type="match status" value="1"/>
</dbReference>
<evidence type="ECO:0000256" key="13">
    <source>
        <dbReference type="SAM" id="SignalP"/>
    </source>
</evidence>
<evidence type="ECO:0000256" key="6">
    <source>
        <dbReference type="ARBA" id="ARBA00022859"/>
    </source>
</evidence>
<comment type="subunit">
    <text evidence="11">Immunoglobulins are composed of two identical heavy chains and two identical light chains; disulfide-linked.</text>
</comment>
<dbReference type="PANTHER" id="PTHR23266">
    <property type="entry name" value="IMMUNOGLOBULIN HEAVY CHAIN"/>
    <property type="match status" value="1"/>
</dbReference>
<accession>A0A2R8ZPA8</accession>
<dbReference type="Proteomes" id="UP000240080">
    <property type="component" value="Unplaced"/>
</dbReference>
<feature type="signal peptide" evidence="13">
    <location>
        <begin position="1"/>
        <end position="19"/>
    </location>
</feature>
<dbReference type="GO" id="GO:0005886">
    <property type="term" value="C:plasma membrane"/>
    <property type="evidence" value="ECO:0007669"/>
    <property type="project" value="UniProtKB-SubCell"/>
</dbReference>
<evidence type="ECO:0000256" key="8">
    <source>
        <dbReference type="ARBA" id="ARBA00023136"/>
    </source>
</evidence>
<sequence>MELGLSWVFLVAILEGVQCEVQLVESGGGLVQPGGSLTLSCAASGFTFSSYWMSWVRQAPGKGLEWVANIKKDGSEKYYADSVKGRFTISRDNAKNSLYLQMNSLRAEDTADTSLHYCAREAHEERPV</sequence>
<evidence type="ECO:0000256" key="7">
    <source>
        <dbReference type="ARBA" id="ARBA00023130"/>
    </source>
</evidence>
<organism evidence="15 16">
    <name type="scientific">Pan paniscus</name>
    <name type="common">Pygmy chimpanzee</name>
    <name type="synonym">Bonobo</name>
    <dbReference type="NCBI Taxonomy" id="9597"/>
    <lineage>
        <taxon>Eukaryota</taxon>
        <taxon>Metazoa</taxon>
        <taxon>Chordata</taxon>
        <taxon>Craniata</taxon>
        <taxon>Vertebrata</taxon>
        <taxon>Euteleostomi</taxon>
        <taxon>Mammalia</taxon>
        <taxon>Eutheria</taxon>
        <taxon>Euarchontoglires</taxon>
        <taxon>Primates</taxon>
        <taxon>Haplorrhini</taxon>
        <taxon>Catarrhini</taxon>
        <taxon>Hominidae</taxon>
        <taxon>Pan</taxon>
    </lineage>
</organism>
<dbReference type="FunFam" id="2.60.40.10:FF:000942">
    <property type="entry name" value="Immunoglobulin heavy variable 3-23"/>
    <property type="match status" value="1"/>
</dbReference>
<dbReference type="Ensembl" id="ENSPPAT00000021238.1">
    <property type="protein sequence ID" value="ENSPPAP00000004634.1"/>
    <property type="gene ID" value="ENSPPAG00000019391.1"/>
</dbReference>
<keyword evidence="3" id="KW-1003">Cell membrane</keyword>
<dbReference type="SUPFAM" id="SSF48726">
    <property type="entry name" value="Immunoglobulin"/>
    <property type="match status" value="1"/>
</dbReference>
<evidence type="ECO:0000256" key="2">
    <source>
        <dbReference type="ARBA" id="ARBA00004613"/>
    </source>
</evidence>
<keyword evidence="16" id="KW-1185">Reference proteome</keyword>
<keyword evidence="4" id="KW-0964">Secreted</keyword>
<dbReference type="Bgee" id="ENSPPAG00000019391">
    <property type="expression patterns" value="Expressed in liver and 4 other cell types or tissues"/>
</dbReference>
<dbReference type="GO" id="GO:0002250">
    <property type="term" value="P:adaptive immune response"/>
    <property type="evidence" value="ECO:0007669"/>
    <property type="project" value="UniProtKB-KW"/>
</dbReference>
<dbReference type="InterPro" id="IPR013783">
    <property type="entry name" value="Ig-like_fold"/>
</dbReference>
<dbReference type="Pfam" id="PF07686">
    <property type="entry name" value="V-set"/>
    <property type="match status" value="1"/>
</dbReference>
<evidence type="ECO:0000256" key="12">
    <source>
        <dbReference type="ARBA" id="ARBA00043265"/>
    </source>
</evidence>
<keyword evidence="12" id="KW-1280">Immunoglobulin</keyword>
<dbReference type="AlphaFoldDB" id="A0A2R8ZPA8"/>
<dbReference type="SMART" id="SM00406">
    <property type="entry name" value="IGv"/>
    <property type="match status" value="1"/>
</dbReference>
<keyword evidence="7" id="KW-1064">Adaptive immunity</keyword>
<keyword evidence="10" id="KW-0393">Immunoglobulin domain</keyword>
<evidence type="ECO:0000256" key="3">
    <source>
        <dbReference type="ARBA" id="ARBA00022475"/>
    </source>
</evidence>
<proteinExistence type="predicted"/>
<dbReference type="GO" id="GO:0005576">
    <property type="term" value="C:extracellular region"/>
    <property type="evidence" value="ECO:0007669"/>
    <property type="project" value="UniProtKB-SubCell"/>
</dbReference>